<gene>
    <name evidence="2" type="ORF">AAF712_014510</name>
</gene>
<organism evidence="2 3">
    <name type="scientific">Marasmius tenuissimus</name>
    <dbReference type="NCBI Taxonomy" id="585030"/>
    <lineage>
        <taxon>Eukaryota</taxon>
        <taxon>Fungi</taxon>
        <taxon>Dikarya</taxon>
        <taxon>Basidiomycota</taxon>
        <taxon>Agaricomycotina</taxon>
        <taxon>Agaricomycetes</taxon>
        <taxon>Agaricomycetidae</taxon>
        <taxon>Agaricales</taxon>
        <taxon>Marasmiineae</taxon>
        <taxon>Marasmiaceae</taxon>
        <taxon>Marasmius</taxon>
    </lineage>
</organism>
<sequence>MKAFLSVLLLVPFLFAVAQDEDACPPGFEKYIDEDTGEEFCRRITDVCPIGEKPYFDKASNAHLCCKADSQVVIYDEKTNEGVCCGPNQAYAGTPPNGKCCPKGQIFRDGNCVPAPPPSGCQGCPAQPPGACQLKAACGDIVNNGLEFGKCYQILLPNGRQLGRGTSPSTIDTYTQDGYIQNIPYKVCKTTDDCGTGAVKASDNFFMQDLIGPSAGSAAFGWGSELGGSHMTITADPKKAGTFNGKTSCSSCKCVVQLTSLGYACPFDNPGVTFWPNPKVTLKLQFLEIPCSGKFNF</sequence>
<comment type="caution">
    <text evidence="2">The sequence shown here is derived from an EMBL/GenBank/DDBJ whole genome shotgun (WGS) entry which is preliminary data.</text>
</comment>
<dbReference type="EMBL" id="JBBXMP010000275">
    <property type="protein sequence ID" value="KAL0058803.1"/>
    <property type="molecule type" value="Genomic_DNA"/>
</dbReference>
<reference evidence="2 3" key="1">
    <citation type="submission" date="2024-05" db="EMBL/GenBank/DDBJ databases">
        <title>A draft genome resource for the thread blight pathogen Marasmius tenuissimus strain MS-2.</title>
        <authorList>
            <person name="Yulfo-Soto G.E."/>
            <person name="Baruah I.K."/>
            <person name="Amoako-Attah I."/>
            <person name="Bukari Y."/>
            <person name="Meinhardt L.W."/>
            <person name="Bailey B.A."/>
            <person name="Cohen S.P."/>
        </authorList>
    </citation>
    <scope>NUCLEOTIDE SEQUENCE [LARGE SCALE GENOMIC DNA]</scope>
    <source>
        <strain evidence="2 3">MS-2</strain>
    </source>
</reference>
<dbReference type="Proteomes" id="UP001437256">
    <property type="component" value="Unassembled WGS sequence"/>
</dbReference>
<keyword evidence="1" id="KW-0732">Signal</keyword>
<proteinExistence type="predicted"/>
<accession>A0ABR2ZDG6</accession>
<feature type="signal peptide" evidence="1">
    <location>
        <begin position="1"/>
        <end position="18"/>
    </location>
</feature>
<protein>
    <submittedName>
        <fullName evidence="2">Uncharacterized protein</fullName>
    </submittedName>
</protein>
<name>A0ABR2ZDG6_9AGAR</name>
<keyword evidence="3" id="KW-1185">Reference proteome</keyword>
<evidence type="ECO:0000313" key="2">
    <source>
        <dbReference type="EMBL" id="KAL0058803.1"/>
    </source>
</evidence>
<evidence type="ECO:0000313" key="3">
    <source>
        <dbReference type="Proteomes" id="UP001437256"/>
    </source>
</evidence>
<feature type="chain" id="PRO_5047287326" evidence="1">
    <location>
        <begin position="19"/>
        <end position="297"/>
    </location>
</feature>
<evidence type="ECO:0000256" key="1">
    <source>
        <dbReference type="SAM" id="SignalP"/>
    </source>
</evidence>